<dbReference type="PANTHER" id="PTHR14106">
    <property type="entry name" value="TRIADIN"/>
    <property type="match status" value="1"/>
</dbReference>
<name>A0A4Z2FSS8_9TELE</name>
<comment type="subcellular location">
    <subcellularLocation>
        <location evidence="1">Sarcoplasmic reticulum membrane</location>
        <topology evidence="1">Single-pass type II membrane protein</topology>
    </subcellularLocation>
</comment>
<keyword evidence="2" id="KW-0472">Membrane</keyword>
<gene>
    <name evidence="3" type="primary">TRDN_0</name>
    <name evidence="3" type="ORF">EYF80_045775</name>
</gene>
<accession>A0A4Z2FSS8</accession>
<dbReference type="GO" id="GO:0033017">
    <property type="term" value="C:sarcoplasmic reticulum membrane"/>
    <property type="evidence" value="ECO:0007669"/>
    <property type="project" value="UniProtKB-SubCell"/>
</dbReference>
<keyword evidence="2" id="KW-1133">Transmembrane helix</keyword>
<dbReference type="Proteomes" id="UP000314294">
    <property type="component" value="Unassembled WGS sequence"/>
</dbReference>
<keyword evidence="2" id="KW-0812">Transmembrane</keyword>
<dbReference type="GO" id="GO:0005102">
    <property type="term" value="F:signaling receptor binding"/>
    <property type="evidence" value="ECO:0007669"/>
    <property type="project" value="InterPro"/>
</dbReference>
<evidence type="ECO:0000256" key="2">
    <source>
        <dbReference type="SAM" id="Phobius"/>
    </source>
</evidence>
<comment type="caution">
    <text evidence="3">The sequence shown here is derived from an EMBL/GenBank/DDBJ whole genome shotgun (WGS) entry which is preliminary data.</text>
</comment>
<dbReference type="EMBL" id="SRLO01000928">
    <property type="protein sequence ID" value="TNN44051.1"/>
    <property type="molecule type" value="Genomic_DNA"/>
</dbReference>
<sequence length="145" mass="15480">MTEAVEARSSTTTMVIDGRGLDGARGPKKTLSDDLHTTFSSPLAWILVLALVLTWSLASCQEGGLSRVGSDPVGAVNDAVEESTNAVAAMLKFFSDLVAPDEDEGNLYAVRKKGEFLPSRSKGRTPLLEEGIIMTTIIVIIIIMI</sequence>
<organism evidence="3 4">
    <name type="scientific">Liparis tanakae</name>
    <name type="common">Tanaka's snailfish</name>
    <dbReference type="NCBI Taxonomy" id="230148"/>
    <lineage>
        <taxon>Eukaryota</taxon>
        <taxon>Metazoa</taxon>
        <taxon>Chordata</taxon>
        <taxon>Craniata</taxon>
        <taxon>Vertebrata</taxon>
        <taxon>Euteleostomi</taxon>
        <taxon>Actinopterygii</taxon>
        <taxon>Neopterygii</taxon>
        <taxon>Teleostei</taxon>
        <taxon>Neoteleostei</taxon>
        <taxon>Acanthomorphata</taxon>
        <taxon>Eupercaria</taxon>
        <taxon>Perciformes</taxon>
        <taxon>Cottioidei</taxon>
        <taxon>Cottales</taxon>
        <taxon>Liparidae</taxon>
        <taxon>Liparis</taxon>
    </lineage>
</organism>
<proteinExistence type="predicted"/>
<feature type="transmembrane region" description="Helical" evidence="2">
    <location>
        <begin position="127"/>
        <end position="144"/>
    </location>
</feature>
<evidence type="ECO:0000256" key="1">
    <source>
        <dbReference type="ARBA" id="ARBA00004157"/>
    </source>
</evidence>
<keyword evidence="4" id="KW-1185">Reference proteome</keyword>
<feature type="transmembrane region" description="Helical" evidence="2">
    <location>
        <begin position="39"/>
        <end position="58"/>
    </location>
</feature>
<dbReference type="PANTHER" id="PTHR14106:SF0">
    <property type="entry name" value="TRIADIN"/>
    <property type="match status" value="1"/>
</dbReference>
<protein>
    <submittedName>
        <fullName evidence="3">Triadin</fullName>
    </submittedName>
</protein>
<dbReference type="OrthoDB" id="9908116at2759"/>
<evidence type="ECO:0000313" key="3">
    <source>
        <dbReference type="EMBL" id="TNN44051.1"/>
    </source>
</evidence>
<dbReference type="AlphaFoldDB" id="A0A4Z2FSS8"/>
<dbReference type="InterPro" id="IPR010798">
    <property type="entry name" value="Triadin"/>
</dbReference>
<reference evidence="3 4" key="1">
    <citation type="submission" date="2019-03" db="EMBL/GenBank/DDBJ databases">
        <title>First draft genome of Liparis tanakae, snailfish: a comprehensive survey of snailfish specific genes.</title>
        <authorList>
            <person name="Kim W."/>
            <person name="Song I."/>
            <person name="Jeong J.-H."/>
            <person name="Kim D."/>
            <person name="Kim S."/>
            <person name="Ryu S."/>
            <person name="Song J.Y."/>
            <person name="Lee S.K."/>
        </authorList>
    </citation>
    <scope>NUCLEOTIDE SEQUENCE [LARGE SCALE GENOMIC DNA]</scope>
    <source>
        <tissue evidence="3">Muscle</tissue>
    </source>
</reference>
<evidence type="ECO:0000313" key="4">
    <source>
        <dbReference type="Proteomes" id="UP000314294"/>
    </source>
</evidence>